<dbReference type="Gene3D" id="3.30.300.30">
    <property type="match status" value="1"/>
</dbReference>
<keyword evidence="2" id="KW-0596">Phosphopantetheine</keyword>
<dbReference type="Pfam" id="PF07993">
    <property type="entry name" value="NAD_binding_4"/>
    <property type="match status" value="1"/>
</dbReference>
<dbReference type="Pfam" id="PF00550">
    <property type="entry name" value="PP-binding"/>
    <property type="match status" value="1"/>
</dbReference>
<evidence type="ECO:0000256" key="2">
    <source>
        <dbReference type="ARBA" id="ARBA00022450"/>
    </source>
</evidence>
<dbReference type="InterPro" id="IPR013120">
    <property type="entry name" value="FAR_NAD-bd"/>
</dbReference>
<dbReference type="EMBL" id="CP126980">
    <property type="protein sequence ID" value="WIM99829.1"/>
    <property type="molecule type" value="Genomic_DNA"/>
</dbReference>
<protein>
    <submittedName>
        <fullName evidence="6">Amino acid adenylation domain-containing protein</fullName>
    </submittedName>
</protein>
<proteinExistence type="predicted"/>
<dbReference type="InterPro" id="IPR036291">
    <property type="entry name" value="NAD(P)-bd_dom_sf"/>
</dbReference>
<dbReference type="Gene3D" id="3.30.559.10">
    <property type="entry name" value="Chloramphenicol acetyltransferase-like domain"/>
    <property type="match status" value="1"/>
</dbReference>
<dbReference type="NCBIfam" id="TIGR01733">
    <property type="entry name" value="AA-adenyl-dom"/>
    <property type="match status" value="1"/>
</dbReference>
<dbReference type="InterPro" id="IPR023213">
    <property type="entry name" value="CAT-like_dom_sf"/>
</dbReference>
<dbReference type="PANTHER" id="PTHR45527:SF1">
    <property type="entry name" value="FATTY ACID SYNTHASE"/>
    <property type="match status" value="1"/>
</dbReference>
<gene>
    <name evidence="6" type="ORF">ACTOB_003494</name>
</gene>
<name>A0ABY8WPJ4_9ACTN</name>
<dbReference type="SUPFAM" id="SSF47336">
    <property type="entry name" value="ACP-like"/>
    <property type="match status" value="1"/>
</dbReference>
<dbReference type="PIRSF" id="PIRSF001617">
    <property type="entry name" value="Alpha-AR"/>
    <property type="match status" value="1"/>
</dbReference>
<keyword evidence="7" id="KW-1185">Reference proteome</keyword>
<dbReference type="PANTHER" id="PTHR45527">
    <property type="entry name" value="NONRIBOSOMAL PEPTIDE SYNTHETASE"/>
    <property type="match status" value="1"/>
</dbReference>
<dbReference type="Pfam" id="PF00501">
    <property type="entry name" value="AMP-binding"/>
    <property type="match status" value="1"/>
</dbReference>
<dbReference type="Pfam" id="PF13193">
    <property type="entry name" value="AMP-binding_C"/>
    <property type="match status" value="1"/>
</dbReference>
<dbReference type="Gene3D" id="3.30.559.30">
    <property type="entry name" value="Nonribosomal peptide synthetase, condensation domain"/>
    <property type="match status" value="1"/>
</dbReference>
<evidence type="ECO:0000313" key="6">
    <source>
        <dbReference type="EMBL" id="WIM99829.1"/>
    </source>
</evidence>
<dbReference type="InterPro" id="IPR025110">
    <property type="entry name" value="AMP-bd_C"/>
</dbReference>
<sequence>MLPALVRAHAQSHPDRIAVVAGAQRMSYGELDRLVSQLRSRLSGDGIGPGHLVGIHLDRTAATVVAMLAVLGCGATYTIVEPTDPPAEGAGRLARAHPDLVIAGPDHEPVLTRHGLRTLGPDAAGPPAPPAEIAGDDVAYLLYTSGSTGVPKGVMVSHDNIRHYTEALRDRLGIGEPLRYAHVTTLAADLGNTCLFLALWTGGTLHLVGDEDRRDPRGLHDYLRRERIDVLKTTPSHWDAVFRAIGPDAPAEPLLRFLILGGEPLGLSLARRVLTSGITRTLVNHYGPTEATVGVAVHLLDDPAEVDAVAHLGSVPIGTPLGATRLVVRDAGGELHERDATGELYVAGPAVALGYRDEDAATAAAFPAALGTYGRAYRTGDRVRADAEGVLEFLGRDDRQVKIRGYRVELGHVEAALRRLPTVSAAVAVHRKGQRPALVAAVVAEDAAGLREQLRENLPHYLVPDRIEAFGAFPRTGNGKTDHRALRDLLEERLTAPVTSGPATSDPILADVTAAWRGALGHEAFGPDDDFAAAGGTSIDAIAVIAQLQVQGYPVSTAAFLAAPTVTGLAAVLRDGGADDGRGDPDGPADDGLALSPAQSWFFRQDFQQPDHWNQALLLRVDAGVREAELEAALHDVADMHPMLRTAFVPQPGGAGIRRHVTAARDLLTTSALPPGERAAAQHIRQVAADRQAGFSVTGGRLFAAHLFRGTDEAHLLLAAHHLAVDAVSWRIVVNDLSRCYDERRDGRQPGRPYRPTEFGAWAARLRHHAGALRDDLPRFPSSPAVAGGDNPEKHAQAVWFGLSREETRALTRATGAVPNAVLLGAFAQALGDRELVADVESHGRATFDESVDVSRVVGWFTSTYPVRLPVAADVAATVAATSAALDDVPHLGVAYGLHEQPRRAEICYNYLGAFALPRTGGLRAEVSAYSVGPVRGPENDRVYPLKLTGRLHDGQLIADLSFTAGRHDPEQMRALCRATRAHLLSLAGLPAGRAQLVTEHGSSTGLLLQVPPELRDLTPVAEPTTREYASVVLTGATGFIGVHLLHLLLTRTRARVHCLVRAHAGGSAADRLRQTYAWYLPGENLDRYADRLVVHTTDLAGPDLGLSQRAYRTLAGEAEAIYHLAADTRLYGDRESFARQNTSVVRALAGLAATGRPKHLHHVSTLAVCGTGPDGPPVVFSEDSLDVGQRFLNEYERSKFEAERVVHEFAAAGGAGFIYRSGNVSGHSRTGRFQRNAGSSRLVQLLRGCAHLGRVPALDGEALTLSPVDVVAEGILALSRSAAIEGGTFHVESQHTVTYRELFDALRSAGCVLAEDPAPSFAALFRRHVADGDEQAALAYFWAGRPERNVRYEHHRTLRTLSRLGVTFPAPTREWLTGYMAGLIDEGEIPVVRQAGVGRD</sequence>
<evidence type="ECO:0000313" key="7">
    <source>
        <dbReference type="Proteomes" id="UP001240150"/>
    </source>
</evidence>
<dbReference type="Gene3D" id="1.10.1200.10">
    <property type="entry name" value="ACP-like"/>
    <property type="match status" value="1"/>
</dbReference>
<dbReference type="PROSITE" id="PS50075">
    <property type="entry name" value="CARRIER"/>
    <property type="match status" value="1"/>
</dbReference>
<dbReference type="InterPro" id="IPR001242">
    <property type="entry name" value="Condensation_dom"/>
</dbReference>
<dbReference type="InterPro" id="IPR042099">
    <property type="entry name" value="ANL_N_sf"/>
</dbReference>
<evidence type="ECO:0000256" key="1">
    <source>
        <dbReference type="ARBA" id="ARBA00001957"/>
    </source>
</evidence>
<comment type="cofactor">
    <cofactor evidence="1">
        <name>pantetheine 4'-phosphate</name>
        <dbReference type="ChEBI" id="CHEBI:47942"/>
    </cofactor>
</comment>
<dbReference type="PROSITE" id="PS00455">
    <property type="entry name" value="AMP_BINDING"/>
    <property type="match status" value="1"/>
</dbReference>
<dbReference type="SUPFAM" id="SSF52777">
    <property type="entry name" value="CoA-dependent acyltransferases"/>
    <property type="match status" value="2"/>
</dbReference>
<dbReference type="Pfam" id="PF00668">
    <property type="entry name" value="Condensation"/>
    <property type="match status" value="1"/>
</dbReference>
<feature type="domain" description="Carrier" evidence="5">
    <location>
        <begin position="503"/>
        <end position="577"/>
    </location>
</feature>
<dbReference type="CDD" id="cd05930">
    <property type="entry name" value="A_NRPS"/>
    <property type="match status" value="1"/>
</dbReference>
<dbReference type="InterPro" id="IPR045851">
    <property type="entry name" value="AMP-bd_C_sf"/>
</dbReference>
<evidence type="ECO:0000256" key="3">
    <source>
        <dbReference type="ARBA" id="ARBA00022553"/>
    </source>
</evidence>
<keyword evidence="3" id="KW-0597">Phosphoprotein</keyword>
<reference evidence="6 7" key="1">
    <citation type="submission" date="2023-06" db="EMBL/GenBank/DDBJ databases">
        <authorList>
            <person name="Yushchuk O."/>
            <person name="Binda E."/>
            <person name="Ruckert-Reed C."/>
            <person name="Fedorenko V."/>
            <person name="Kalinowski J."/>
            <person name="Marinelli F."/>
        </authorList>
    </citation>
    <scope>NUCLEOTIDE SEQUENCE [LARGE SCALE GENOMIC DNA]</scope>
    <source>
        <strain evidence="6 7">NRRL 3884</strain>
    </source>
</reference>
<dbReference type="InterPro" id="IPR036736">
    <property type="entry name" value="ACP-like_sf"/>
</dbReference>
<dbReference type="InterPro" id="IPR009081">
    <property type="entry name" value="PP-bd_ACP"/>
</dbReference>
<accession>A0ABY8WPJ4</accession>
<evidence type="ECO:0000259" key="5">
    <source>
        <dbReference type="PROSITE" id="PS50075"/>
    </source>
</evidence>
<dbReference type="SUPFAM" id="SSF56801">
    <property type="entry name" value="Acetyl-CoA synthetase-like"/>
    <property type="match status" value="1"/>
</dbReference>
<dbReference type="Gene3D" id="3.40.50.720">
    <property type="entry name" value="NAD(P)-binding Rossmann-like Domain"/>
    <property type="match status" value="1"/>
</dbReference>
<dbReference type="InterPro" id="IPR000873">
    <property type="entry name" value="AMP-dep_synth/lig_dom"/>
</dbReference>
<dbReference type="SUPFAM" id="SSF51735">
    <property type="entry name" value="NAD(P)-binding Rossmann-fold domains"/>
    <property type="match status" value="1"/>
</dbReference>
<organism evidence="6 7">
    <name type="scientific">Actinoplanes oblitus</name>
    <dbReference type="NCBI Taxonomy" id="3040509"/>
    <lineage>
        <taxon>Bacteria</taxon>
        <taxon>Bacillati</taxon>
        <taxon>Actinomycetota</taxon>
        <taxon>Actinomycetes</taxon>
        <taxon>Micromonosporales</taxon>
        <taxon>Micromonosporaceae</taxon>
        <taxon>Actinoplanes</taxon>
    </lineage>
</organism>
<evidence type="ECO:0000256" key="4">
    <source>
        <dbReference type="ARBA" id="ARBA00022598"/>
    </source>
</evidence>
<dbReference type="InterPro" id="IPR020845">
    <property type="entry name" value="AMP-binding_CS"/>
</dbReference>
<dbReference type="Proteomes" id="UP001240150">
    <property type="component" value="Chromosome"/>
</dbReference>
<keyword evidence="4" id="KW-0436">Ligase</keyword>
<dbReference type="RefSeq" id="WP_284921268.1">
    <property type="nucleotide sequence ID" value="NZ_CP126980.1"/>
</dbReference>
<dbReference type="Gene3D" id="3.40.50.12780">
    <property type="entry name" value="N-terminal domain of ligase-like"/>
    <property type="match status" value="1"/>
</dbReference>
<dbReference type="InterPro" id="IPR010071">
    <property type="entry name" value="AA_adenyl_dom"/>
</dbReference>